<dbReference type="PROSITE" id="PS51257">
    <property type="entry name" value="PROKAR_LIPOPROTEIN"/>
    <property type="match status" value="1"/>
</dbReference>
<protein>
    <submittedName>
        <fullName evidence="3">DUF3558 family protein</fullName>
    </submittedName>
</protein>
<keyword evidence="4" id="KW-1185">Reference proteome</keyword>
<dbReference type="RefSeq" id="WP_345404967.1">
    <property type="nucleotide sequence ID" value="NZ_BAABHG010000017.1"/>
</dbReference>
<feature type="compositionally biased region" description="Polar residues" evidence="1">
    <location>
        <begin position="119"/>
        <end position="132"/>
    </location>
</feature>
<evidence type="ECO:0000256" key="1">
    <source>
        <dbReference type="SAM" id="MobiDB-lite"/>
    </source>
</evidence>
<feature type="region of interest" description="Disordered" evidence="1">
    <location>
        <begin position="73"/>
        <end position="93"/>
    </location>
</feature>
<comment type="caution">
    <text evidence="3">The sequence shown here is derived from an EMBL/GenBank/DDBJ whole genome shotgun (WGS) entry which is preliminary data.</text>
</comment>
<feature type="region of interest" description="Disordered" evidence="1">
    <location>
        <begin position="26"/>
        <end position="55"/>
    </location>
</feature>
<evidence type="ECO:0000313" key="4">
    <source>
        <dbReference type="Proteomes" id="UP001597419"/>
    </source>
</evidence>
<dbReference type="Proteomes" id="UP001597419">
    <property type="component" value="Unassembled WGS sequence"/>
</dbReference>
<gene>
    <name evidence="3" type="ORF">ACFSYJ_37210</name>
</gene>
<feature type="chain" id="PRO_5047305830" evidence="2">
    <location>
        <begin position="27"/>
        <end position="188"/>
    </location>
</feature>
<feature type="compositionally biased region" description="Low complexity" evidence="1">
    <location>
        <begin position="26"/>
        <end position="51"/>
    </location>
</feature>
<evidence type="ECO:0000313" key="3">
    <source>
        <dbReference type="EMBL" id="MFD2464306.1"/>
    </source>
</evidence>
<feature type="signal peptide" evidence="2">
    <location>
        <begin position="1"/>
        <end position="26"/>
    </location>
</feature>
<organism evidence="3 4">
    <name type="scientific">Amycolatopsis samaneae</name>
    <dbReference type="NCBI Taxonomy" id="664691"/>
    <lineage>
        <taxon>Bacteria</taxon>
        <taxon>Bacillati</taxon>
        <taxon>Actinomycetota</taxon>
        <taxon>Actinomycetes</taxon>
        <taxon>Pseudonocardiales</taxon>
        <taxon>Pseudonocardiaceae</taxon>
        <taxon>Amycolatopsis</taxon>
    </lineage>
</organism>
<dbReference type="EMBL" id="JBHUKU010000025">
    <property type="protein sequence ID" value="MFD2464306.1"/>
    <property type="molecule type" value="Genomic_DNA"/>
</dbReference>
<sequence length="188" mass="19709">MSRRTAATFTALAFAAITLTACSSHVGGQASPSPTAPGSSASSTGATTDPSNPFAGLNQCTLLDQLLTGQGFPKAEPARADRTHTCHSQRYTGGSNENYDVNLGLHPGQKINENLNNPAQAQNGKINGTRPSVRQPEPLNSKGQCQINLQVATNSRAYVLVTSGLDTERACTFAQQLAEKLDSQLPPS</sequence>
<reference evidence="4" key="1">
    <citation type="journal article" date="2019" name="Int. J. Syst. Evol. Microbiol.">
        <title>The Global Catalogue of Microorganisms (GCM) 10K type strain sequencing project: providing services to taxonomists for standard genome sequencing and annotation.</title>
        <authorList>
            <consortium name="The Broad Institute Genomics Platform"/>
            <consortium name="The Broad Institute Genome Sequencing Center for Infectious Disease"/>
            <person name="Wu L."/>
            <person name="Ma J."/>
        </authorList>
    </citation>
    <scope>NUCLEOTIDE SEQUENCE [LARGE SCALE GENOMIC DNA]</scope>
    <source>
        <strain evidence="4">CGMCC 4.7643</strain>
    </source>
</reference>
<keyword evidence="2" id="KW-0732">Signal</keyword>
<name>A0ABW5GTM0_9PSEU</name>
<feature type="region of interest" description="Disordered" evidence="1">
    <location>
        <begin position="119"/>
        <end position="140"/>
    </location>
</feature>
<evidence type="ECO:0000256" key="2">
    <source>
        <dbReference type="SAM" id="SignalP"/>
    </source>
</evidence>
<dbReference type="InterPro" id="IPR024520">
    <property type="entry name" value="DUF3558"/>
</dbReference>
<dbReference type="Pfam" id="PF12079">
    <property type="entry name" value="DUF3558"/>
    <property type="match status" value="1"/>
</dbReference>
<proteinExistence type="predicted"/>
<accession>A0ABW5GTM0</accession>